<accession>A0A5J4SPR4</accession>
<evidence type="ECO:0000313" key="2">
    <source>
        <dbReference type="EMBL" id="KAA6347898.1"/>
    </source>
</evidence>
<evidence type="ECO:0000256" key="1">
    <source>
        <dbReference type="SAM" id="MobiDB-lite"/>
    </source>
</evidence>
<comment type="caution">
    <text evidence="2">The sequence shown here is derived from an EMBL/GenBank/DDBJ whole genome shotgun (WGS) entry which is preliminary data.</text>
</comment>
<name>A0A5J4SPR4_9EUKA</name>
<proteinExistence type="predicted"/>
<dbReference type="EMBL" id="SNRW01039967">
    <property type="protein sequence ID" value="KAA6347898.1"/>
    <property type="molecule type" value="Genomic_DNA"/>
</dbReference>
<reference evidence="2 3" key="1">
    <citation type="submission" date="2019-03" db="EMBL/GenBank/DDBJ databases">
        <title>Single cell metagenomics reveals metabolic interactions within the superorganism composed of flagellate Streblomastix strix and complex community of Bacteroidetes bacteria on its surface.</title>
        <authorList>
            <person name="Treitli S.C."/>
            <person name="Kolisko M."/>
            <person name="Husnik F."/>
            <person name="Keeling P."/>
            <person name="Hampl V."/>
        </authorList>
    </citation>
    <scope>NUCLEOTIDE SEQUENCE [LARGE SCALE GENOMIC DNA]</scope>
    <source>
        <strain evidence="2">ST1C</strain>
    </source>
</reference>
<evidence type="ECO:0000313" key="3">
    <source>
        <dbReference type="Proteomes" id="UP000324800"/>
    </source>
</evidence>
<organism evidence="2 3">
    <name type="scientific">Streblomastix strix</name>
    <dbReference type="NCBI Taxonomy" id="222440"/>
    <lineage>
        <taxon>Eukaryota</taxon>
        <taxon>Metamonada</taxon>
        <taxon>Preaxostyla</taxon>
        <taxon>Oxymonadida</taxon>
        <taxon>Streblomastigidae</taxon>
        <taxon>Streblomastix</taxon>
    </lineage>
</organism>
<dbReference type="Proteomes" id="UP000324800">
    <property type="component" value="Unassembled WGS sequence"/>
</dbReference>
<protein>
    <submittedName>
        <fullName evidence="2">Uncharacterized protein</fullName>
    </submittedName>
</protein>
<sequence length="97" mass="10338">MWGTLHILITTIDRHVLQSLQQKVQEICQPVAGQMGGSPRLSLNIMATGDTISTPAYSSDTANSKQINVREGTSSDDPTILAVSTIMLGRCLGLLAV</sequence>
<feature type="region of interest" description="Disordered" evidence="1">
    <location>
        <begin position="57"/>
        <end position="76"/>
    </location>
</feature>
<gene>
    <name evidence="2" type="ORF">EZS28_052002</name>
</gene>
<dbReference type="AlphaFoldDB" id="A0A5J4SPR4"/>